<sequence>MLQHVTCQQVTNVRAPAQPLGPINQIAHARELPGPEFTVVVRPNVDTLYSSGFLDLSPEPMIFTVPQTERYFMLPLYDMWTNVFAVPGTRTTGTETARHYLIAAPDWAGEIPAGVELIRSPTQIASFIGRTQVNGADDLAAVHAFQDALTLRPLSAWGDEYTAPAGAVDPSIDMRTPPPVTVDTMTPQDFFSLFTSLWSDNPSALVDYPIVHRMARIGLEPTSPFDLSDQPADVQAAIVEGIGLGRADVHAENDRLNGDNQHGWVVTQEGGSYGVKYLLRAGVAEWGLGMNLPEDAVYPSIATDSSGQPLHGDRRYALHFEAGGLPRPMPSGR</sequence>
<gene>
    <name evidence="2" type="ORF">GCM10025864_11210</name>
</gene>
<keyword evidence="3" id="KW-1185">Reference proteome</keyword>
<dbReference type="SUPFAM" id="SSF160935">
    <property type="entry name" value="VPA0735-like"/>
    <property type="match status" value="1"/>
</dbReference>
<dbReference type="Pfam" id="PF06863">
    <property type="entry name" value="DUF1254"/>
    <property type="match status" value="1"/>
</dbReference>
<dbReference type="InterPro" id="IPR037050">
    <property type="entry name" value="DUF1254_sf"/>
</dbReference>
<dbReference type="Proteomes" id="UP001157091">
    <property type="component" value="Unassembled WGS sequence"/>
</dbReference>
<accession>A0ABQ6HYY4</accession>
<dbReference type="PANTHER" id="PTHR36509">
    <property type="entry name" value="BLL3101 PROTEIN"/>
    <property type="match status" value="1"/>
</dbReference>
<dbReference type="InterPro" id="IPR037049">
    <property type="entry name" value="DUF1214_C_sf"/>
</dbReference>
<evidence type="ECO:0000313" key="2">
    <source>
        <dbReference type="EMBL" id="GMA23362.1"/>
    </source>
</evidence>
<reference evidence="3" key="1">
    <citation type="journal article" date="2019" name="Int. J. Syst. Evol. Microbiol.">
        <title>The Global Catalogue of Microorganisms (GCM) 10K type strain sequencing project: providing services to taxonomists for standard genome sequencing and annotation.</title>
        <authorList>
            <consortium name="The Broad Institute Genomics Platform"/>
            <consortium name="The Broad Institute Genome Sequencing Center for Infectious Disease"/>
            <person name="Wu L."/>
            <person name="Ma J."/>
        </authorList>
    </citation>
    <scope>NUCLEOTIDE SEQUENCE [LARGE SCALE GENOMIC DNA]</scope>
    <source>
        <strain evidence="3">NBRC 106348</strain>
    </source>
</reference>
<name>A0ABQ6HYY4_9MICO</name>
<dbReference type="Gene3D" id="2.60.120.600">
    <property type="entry name" value="Domain of unknown function DUF1214, C-terminal domain"/>
    <property type="match status" value="1"/>
</dbReference>
<dbReference type="PANTHER" id="PTHR36509:SF2">
    <property type="entry name" value="BLL3101 PROTEIN"/>
    <property type="match status" value="1"/>
</dbReference>
<evidence type="ECO:0000259" key="1">
    <source>
        <dbReference type="Pfam" id="PF06863"/>
    </source>
</evidence>
<dbReference type="EMBL" id="BSUK01000001">
    <property type="protein sequence ID" value="GMA23362.1"/>
    <property type="molecule type" value="Genomic_DNA"/>
</dbReference>
<proteinExistence type="predicted"/>
<evidence type="ECO:0000313" key="3">
    <source>
        <dbReference type="Proteomes" id="UP001157091"/>
    </source>
</evidence>
<dbReference type="RefSeq" id="WP_284292407.1">
    <property type="nucleotide sequence ID" value="NZ_BSUK01000001.1"/>
</dbReference>
<organism evidence="2 3">
    <name type="scientific">Luteimicrobium album</name>
    <dbReference type="NCBI Taxonomy" id="1054550"/>
    <lineage>
        <taxon>Bacteria</taxon>
        <taxon>Bacillati</taxon>
        <taxon>Actinomycetota</taxon>
        <taxon>Actinomycetes</taxon>
        <taxon>Micrococcales</taxon>
        <taxon>Luteimicrobium</taxon>
    </lineage>
</organism>
<protein>
    <recommendedName>
        <fullName evidence="1">DUF1254 domain-containing protein</fullName>
    </recommendedName>
</protein>
<dbReference type="InterPro" id="IPR010679">
    <property type="entry name" value="DUF1254"/>
</dbReference>
<comment type="caution">
    <text evidence="2">The sequence shown here is derived from an EMBL/GenBank/DDBJ whole genome shotgun (WGS) entry which is preliminary data.</text>
</comment>
<feature type="domain" description="DUF1254" evidence="1">
    <location>
        <begin position="23"/>
        <end position="153"/>
    </location>
</feature>
<dbReference type="Gene3D" id="2.60.40.1610">
    <property type="entry name" value="Domain of unknown function DUF1254"/>
    <property type="match status" value="1"/>
</dbReference>